<name>K9VQ44_9CYAN</name>
<dbReference type="RefSeq" id="WP_015178876.1">
    <property type="nucleotide sequence ID" value="NC_019729.1"/>
</dbReference>
<dbReference type="EMBL" id="CP003614">
    <property type="protein sequence ID" value="AFZ09669.1"/>
    <property type="molecule type" value="Genomic_DNA"/>
</dbReference>
<dbReference type="AlphaFoldDB" id="K9VQ44"/>
<dbReference type="eggNOG" id="ENOG5033EV9">
    <property type="taxonomic scope" value="Bacteria"/>
</dbReference>
<reference evidence="1 2" key="1">
    <citation type="submission" date="2012-05" db="EMBL/GenBank/DDBJ databases">
        <title>Finished chromosome of genome of Oscillatoria sp. PCC 7112.</title>
        <authorList>
            <consortium name="US DOE Joint Genome Institute"/>
            <person name="Gugger M."/>
            <person name="Coursin T."/>
            <person name="Rippka R."/>
            <person name="Tandeau De Marsac N."/>
            <person name="Huntemann M."/>
            <person name="Wei C.-L."/>
            <person name="Han J."/>
            <person name="Detter J.C."/>
            <person name="Han C."/>
            <person name="Tapia R."/>
            <person name="Davenport K."/>
            <person name="Daligault H."/>
            <person name="Erkkila T."/>
            <person name="Gu W."/>
            <person name="Munk A.C.C."/>
            <person name="Teshima H."/>
            <person name="Xu Y."/>
            <person name="Chain P."/>
            <person name="Chen A."/>
            <person name="Krypides N."/>
            <person name="Mavromatis K."/>
            <person name="Markowitz V."/>
            <person name="Szeto E."/>
            <person name="Ivanova N."/>
            <person name="Mikhailova N."/>
            <person name="Ovchinnikova G."/>
            <person name="Pagani I."/>
            <person name="Pati A."/>
            <person name="Goodwin L."/>
            <person name="Peters L."/>
            <person name="Pitluck S."/>
            <person name="Woyke T."/>
            <person name="Kerfeld C."/>
        </authorList>
    </citation>
    <scope>NUCLEOTIDE SEQUENCE [LARGE SCALE GENOMIC DNA]</scope>
    <source>
        <strain evidence="1 2">PCC 7112</strain>
    </source>
</reference>
<dbReference type="Proteomes" id="UP000010478">
    <property type="component" value="Chromosome"/>
</dbReference>
<keyword evidence="2" id="KW-1185">Reference proteome</keyword>
<dbReference type="HOGENOM" id="CLU_218649_0_0_3"/>
<proteinExistence type="predicted"/>
<dbReference type="STRING" id="179408.Osc7112_5433"/>
<dbReference type="PATRIC" id="fig|179408.3.peg.6781"/>
<gene>
    <name evidence="1" type="ORF">Osc7112_5433</name>
</gene>
<accession>K9VQ44</accession>
<evidence type="ECO:0000313" key="2">
    <source>
        <dbReference type="Proteomes" id="UP000010478"/>
    </source>
</evidence>
<dbReference type="KEGG" id="oni:Osc7112_5433"/>
<evidence type="ECO:0000313" key="1">
    <source>
        <dbReference type="EMBL" id="AFZ09669.1"/>
    </source>
</evidence>
<sequence length="45" mass="5142">MSTHNHNNNSVPFVKVVYSTVKINGKIELVPMEWYADGSVKKIEH</sequence>
<protein>
    <submittedName>
        <fullName evidence="1">Uncharacterized protein</fullName>
    </submittedName>
</protein>
<organism evidence="1 2">
    <name type="scientific">Phormidium nigroviride PCC 7112</name>
    <dbReference type="NCBI Taxonomy" id="179408"/>
    <lineage>
        <taxon>Bacteria</taxon>
        <taxon>Bacillati</taxon>
        <taxon>Cyanobacteriota</taxon>
        <taxon>Cyanophyceae</taxon>
        <taxon>Oscillatoriophycideae</taxon>
        <taxon>Oscillatoriales</taxon>
        <taxon>Oscillatoriaceae</taxon>
        <taxon>Phormidium</taxon>
    </lineage>
</organism>